<dbReference type="EMBL" id="KV907501">
    <property type="protein sequence ID" value="OOF94862.1"/>
    <property type="molecule type" value="Genomic_DNA"/>
</dbReference>
<protein>
    <recommendedName>
        <fullName evidence="2">GST N-terminal domain-containing protein</fullName>
    </recommendedName>
</protein>
<proteinExistence type="inferred from homology"/>
<feature type="domain" description="GST N-terminal" evidence="2">
    <location>
        <begin position="4"/>
        <end position="85"/>
    </location>
</feature>
<reference evidence="4" key="1">
    <citation type="journal article" date="2017" name="Genome Biol.">
        <title>Comparative genomics reveals high biological diversity and specific adaptations in the industrially and medically important fungal genus Aspergillus.</title>
        <authorList>
            <person name="de Vries R.P."/>
            <person name="Riley R."/>
            <person name="Wiebenga A."/>
            <person name="Aguilar-Osorio G."/>
            <person name="Amillis S."/>
            <person name="Uchima C.A."/>
            <person name="Anderluh G."/>
            <person name="Asadollahi M."/>
            <person name="Askin M."/>
            <person name="Barry K."/>
            <person name="Battaglia E."/>
            <person name="Bayram O."/>
            <person name="Benocci T."/>
            <person name="Braus-Stromeyer S.A."/>
            <person name="Caldana C."/>
            <person name="Canovas D."/>
            <person name="Cerqueira G.C."/>
            <person name="Chen F."/>
            <person name="Chen W."/>
            <person name="Choi C."/>
            <person name="Clum A."/>
            <person name="Dos Santos R.A."/>
            <person name="Damasio A.R."/>
            <person name="Diallinas G."/>
            <person name="Emri T."/>
            <person name="Fekete E."/>
            <person name="Flipphi M."/>
            <person name="Freyberg S."/>
            <person name="Gallo A."/>
            <person name="Gournas C."/>
            <person name="Habgood R."/>
            <person name="Hainaut M."/>
            <person name="Harispe M.L."/>
            <person name="Henrissat B."/>
            <person name="Hilden K.S."/>
            <person name="Hope R."/>
            <person name="Hossain A."/>
            <person name="Karabika E."/>
            <person name="Karaffa L."/>
            <person name="Karanyi Z."/>
            <person name="Krasevec N."/>
            <person name="Kuo A."/>
            <person name="Kusch H."/>
            <person name="LaButti K."/>
            <person name="Lagendijk E.L."/>
            <person name="Lapidus A."/>
            <person name="Levasseur A."/>
            <person name="Lindquist E."/>
            <person name="Lipzen A."/>
            <person name="Logrieco A.F."/>
            <person name="MacCabe A."/>
            <person name="Maekelae M.R."/>
            <person name="Malavazi I."/>
            <person name="Melin P."/>
            <person name="Meyer V."/>
            <person name="Mielnichuk N."/>
            <person name="Miskei M."/>
            <person name="Molnar A.P."/>
            <person name="Mule G."/>
            <person name="Ngan C.Y."/>
            <person name="Orejas M."/>
            <person name="Orosz E."/>
            <person name="Ouedraogo J.P."/>
            <person name="Overkamp K.M."/>
            <person name="Park H.-S."/>
            <person name="Perrone G."/>
            <person name="Piumi F."/>
            <person name="Punt P.J."/>
            <person name="Ram A.F."/>
            <person name="Ramon A."/>
            <person name="Rauscher S."/>
            <person name="Record E."/>
            <person name="Riano-Pachon D.M."/>
            <person name="Robert V."/>
            <person name="Roehrig J."/>
            <person name="Ruller R."/>
            <person name="Salamov A."/>
            <person name="Salih N.S."/>
            <person name="Samson R.A."/>
            <person name="Sandor E."/>
            <person name="Sanguinetti M."/>
            <person name="Schuetze T."/>
            <person name="Sepcic K."/>
            <person name="Shelest E."/>
            <person name="Sherlock G."/>
            <person name="Sophianopoulou V."/>
            <person name="Squina F.M."/>
            <person name="Sun H."/>
            <person name="Susca A."/>
            <person name="Todd R.B."/>
            <person name="Tsang A."/>
            <person name="Unkles S.E."/>
            <person name="van de Wiele N."/>
            <person name="van Rossen-Uffink D."/>
            <person name="Oliveira J.V."/>
            <person name="Vesth T.C."/>
            <person name="Visser J."/>
            <person name="Yu J.-H."/>
            <person name="Zhou M."/>
            <person name="Andersen M.R."/>
            <person name="Archer D.B."/>
            <person name="Baker S.E."/>
            <person name="Benoit I."/>
            <person name="Brakhage A.A."/>
            <person name="Braus G.H."/>
            <person name="Fischer R."/>
            <person name="Frisvad J.C."/>
            <person name="Goldman G.H."/>
            <person name="Houbraken J."/>
            <person name="Oakley B."/>
            <person name="Pocsi I."/>
            <person name="Scazzocchio C."/>
            <person name="Seiboth B."/>
            <person name="vanKuyk P.A."/>
            <person name="Wortman J."/>
            <person name="Dyer P.S."/>
            <person name="Grigoriev I.V."/>
        </authorList>
    </citation>
    <scope>NUCLEOTIDE SEQUENCE [LARGE SCALE GENOMIC DNA]</scope>
    <source>
        <strain evidence="4">ITEM 5010</strain>
    </source>
</reference>
<dbReference type="VEuPathDB" id="FungiDB:ASPCADRAFT_6538"/>
<evidence type="ECO:0000259" key="2">
    <source>
        <dbReference type="PROSITE" id="PS50404"/>
    </source>
</evidence>
<evidence type="ECO:0000313" key="3">
    <source>
        <dbReference type="EMBL" id="OOF94862.1"/>
    </source>
</evidence>
<evidence type="ECO:0000256" key="1">
    <source>
        <dbReference type="ARBA" id="ARBA00007409"/>
    </source>
</evidence>
<name>A0A1R3RK56_ASPC5</name>
<dbReference type="OMA" id="LFWESST"/>
<accession>A0A1R3RK56</accession>
<dbReference type="SFLD" id="SFLDG00358">
    <property type="entry name" value="Main_(cytGST)"/>
    <property type="match status" value="1"/>
</dbReference>
<dbReference type="Pfam" id="PF13409">
    <property type="entry name" value="GST_N_2"/>
    <property type="match status" value="1"/>
</dbReference>
<dbReference type="PROSITE" id="PS50404">
    <property type="entry name" value="GST_NTER"/>
    <property type="match status" value="1"/>
</dbReference>
<sequence>MSLKPIILYGHTLGPNPWKVVMILEELNVPYKTTYVPSTEVKKEPFILINPNSRLPVIEDPNTGITLWESGAIIEYLVETYDKDKKISFQAGTPEYFHAKQWIYFQVSGQGPYFGQAAWFRSWHPENVPSAKESPLSGYRICRGFS</sequence>
<dbReference type="Gene3D" id="1.20.1050.130">
    <property type="match status" value="1"/>
</dbReference>
<evidence type="ECO:0000313" key="4">
    <source>
        <dbReference type="Proteomes" id="UP000188318"/>
    </source>
</evidence>
<dbReference type="InterPro" id="IPR040079">
    <property type="entry name" value="Glutathione_S-Trfase"/>
</dbReference>
<comment type="similarity">
    <text evidence="1">Belongs to the GST superfamily.</text>
</comment>
<dbReference type="InterPro" id="IPR004045">
    <property type="entry name" value="Glutathione_S-Trfase_N"/>
</dbReference>
<dbReference type="OrthoDB" id="422574at2759"/>
<dbReference type="PANTHER" id="PTHR44051:SF3">
    <property type="entry name" value="TRANSCRIPTIONAL REGULATOR URE2"/>
    <property type="match status" value="1"/>
</dbReference>
<dbReference type="STRING" id="602072.A0A1R3RK56"/>
<dbReference type="Proteomes" id="UP000188318">
    <property type="component" value="Unassembled WGS sequence"/>
</dbReference>
<dbReference type="PANTHER" id="PTHR44051">
    <property type="entry name" value="GLUTATHIONE S-TRANSFERASE-RELATED"/>
    <property type="match status" value="1"/>
</dbReference>
<dbReference type="InterPro" id="IPR036249">
    <property type="entry name" value="Thioredoxin-like_sf"/>
</dbReference>
<dbReference type="CDD" id="cd03048">
    <property type="entry name" value="GST_N_Ure2p_like"/>
    <property type="match status" value="1"/>
</dbReference>
<keyword evidence="4" id="KW-1185">Reference proteome</keyword>
<dbReference type="AlphaFoldDB" id="A0A1R3RK56"/>
<dbReference type="SUPFAM" id="SSF52833">
    <property type="entry name" value="Thioredoxin-like"/>
    <property type="match status" value="1"/>
</dbReference>
<dbReference type="SFLD" id="SFLDS00019">
    <property type="entry name" value="Glutathione_Transferase_(cytos"/>
    <property type="match status" value="1"/>
</dbReference>
<organism evidence="3 4">
    <name type="scientific">Aspergillus carbonarius (strain ITEM 5010)</name>
    <dbReference type="NCBI Taxonomy" id="602072"/>
    <lineage>
        <taxon>Eukaryota</taxon>
        <taxon>Fungi</taxon>
        <taxon>Dikarya</taxon>
        <taxon>Ascomycota</taxon>
        <taxon>Pezizomycotina</taxon>
        <taxon>Eurotiomycetes</taxon>
        <taxon>Eurotiomycetidae</taxon>
        <taxon>Eurotiales</taxon>
        <taxon>Aspergillaceae</taxon>
        <taxon>Aspergillus</taxon>
        <taxon>Aspergillus subgen. Circumdati</taxon>
    </lineage>
</organism>
<gene>
    <name evidence="3" type="ORF">ASPCADRAFT_6538</name>
</gene>